<evidence type="ECO:0000256" key="1">
    <source>
        <dbReference type="SAM" id="MobiDB-lite"/>
    </source>
</evidence>
<dbReference type="InterPro" id="IPR036390">
    <property type="entry name" value="WH_DNA-bd_sf"/>
</dbReference>
<organism evidence="3 4">
    <name type="scientific">Streptomyces fildesensis</name>
    <dbReference type="NCBI Taxonomy" id="375757"/>
    <lineage>
        <taxon>Bacteria</taxon>
        <taxon>Bacillati</taxon>
        <taxon>Actinomycetota</taxon>
        <taxon>Actinomycetes</taxon>
        <taxon>Kitasatosporales</taxon>
        <taxon>Streptomycetaceae</taxon>
        <taxon>Streptomyces</taxon>
    </lineage>
</organism>
<feature type="domain" description="HTH arsR-type" evidence="2">
    <location>
        <begin position="42"/>
        <end position="137"/>
    </location>
</feature>
<dbReference type="CDD" id="cd00090">
    <property type="entry name" value="HTH_ARSR"/>
    <property type="match status" value="1"/>
</dbReference>
<dbReference type="Gene3D" id="1.10.10.10">
    <property type="entry name" value="Winged helix-like DNA-binding domain superfamily/Winged helix DNA-binding domain"/>
    <property type="match status" value="1"/>
</dbReference>
<sequence length="222" mass="24308">MADESARPSHSSSPGSGSGSAPGSPSGSGSDPEKTVRHIDARSLRGLAHPLRMRMLELLNLDGPATSTGLAERLGENTGTVSWHLRQLGEHGFIEEVVGRGTKRERWWQAVKERRTLDTTEFRYDPDTRGALSVYMHELIQQTFSRVADYLADDWDGPWQGIGTLVDRSDLRMTPTQLAALNAELAAVIDRHTPAPDAEPGEDALPVIVQFQSFPRKERGGA</sequence>
<dbReference type="InterPro" id="IPR001845">
    <property type="entry name" value="HTH_ArsR_DNA-bd_dom"/>
</dbReference>
<dbReference type="Proteomes" id="UP001614394">
    <property type="component" value="Unassembled WGS sequence"/>
</dbReference>
<dbReference type="EMBL" id="JBITYG010000004">
    <property type="protein sequence ID" value="MFI9101842.1"/>
    <property type="molecule type" value="Genomic_DNA"/>
</dbReference>
<protein>
    <submittedName>
        <fullName evidence="3">ArsR/SmtB family transcription factor</fullName>
    </submittedName>
</protein>
<dbReference type="SMART" id="SM00418">
    <property type="entry name" value="HTH_ARSR"/>
    <property type="match status" value="1"/>
</dbReference>
<dbReference type="SUPFAM" id="SSF46785">
    <property type="entry name" value="Winged helix' DNA-binding domain"/>
    <property type="match status" value="1"/>
</dbReference>
<feature type="compositionally biased region" description="Low complexity" evidence="1">
    <location>
        <begin position="8"/>
        <end position="30"/>
    </location>
</feature>
<dbReference type="InterPro" id="IPR036388">
    <property type="entry name" value="WH-like_DNA-bd_sf"/>
</dbReference>
<comment type="caution">
    <text evidence="3">The sequence shown here is derived from an EMBL/GenBank/DDBJ whole genome shotgun (WGS) entry which is preliminary data.</text>
</comment>
<name>A0ABW8C5Z2_9ACTN</name>
<evidence type="ECO:0000313" key="4">
    <source>
        <dbReference type="Proteomes" id="UP001614394"/>
    </source>
</evidence>
<feature type="region of interest" description="Disordered" evidence="1">
    <location>
        <begin position="1"/>
        <end position="36"/>
    </location>
</feature>
<evidence type="ECO:0000259" key="2">
    <source>
        <dbReference type="SMART" id="SM00418"/>
    </source>
</evidence>
<accession>A0ABW8C5Z2</accession>
<reference evidence="3 4" key="1">
    <citation type="submission" date="2024-10" db="EMBL/GenBank/DDBJ databases">
        <title>The Natural Products Discovery Center: Release of the First 8490 Sequenced Strains for Exploring Actinobacteria Biosynthetic Diversity.</title>
        <authorList>
            <person name="Kalkreuter E."/>
            <person name="Kautsar S.A."/>
            <person name="Yang D."/>
            <person name="Bader C.D."/>
            <person name="Teijaro C.N."/>
            <person name="Fluegel L."/>
            <person name="Davis C.M."/>
            <person name="Simpson J.R."/>
            <person name="Lauterbach L."/>
            <person name="Steele A.D."/>
            <person name="Gui C."/>
            <person name="Meng S."/>
            <person name="Li G."/>
            <person name="Viehrig K."/>
            <person name="Ye F."/>
            <person name="Su P."/>
            <person name="Kiefer A.F."/>
            <person name="Nichols A."/>
            <person name="Cepeda A.J."/>
            <person name="Yan W."/>
            <person name="Fan B."/>
            <person name="Jiang Y."/>
            <person name="Adhikari A."/>
            <person name="Zheng C.-J."/>
            <person name="Schuster L."/>
            <person name="Cowan T.M."/>
            <person name="Smanski M.J."/>
            <person name="Chevrette M.G."/>
            <person name="De Carvalho L.P.S."/>
            <person name="Shen B."/>
        </authorList>
    </citation>
    <scope>NUCLEOTIDE SEQUENCE [LARGE SCALE GENOMIC DNA]</scope>
    <source>
        <strain evidence="3 4">NPDC053399</strain>
    </source>
</reference>
<evidence type="ECO:0000313" key="3">
    <source>
        <dbReference type="EMBL" id="MFI9101842.1"/>
    </source>
</evidence>
<dbReference type="RefSeq" id="WP_399648754.1">
    <property type="nucleotide sequence ID" value="NZ_JBITYG010000004.1"/>
</dbReference>
<proteinExistence type="predicted"/>
<dbReference type="Pfam" id="PF12840">
    <property type="entry name" value="HTH_20"/>
    <property type="match status" value="1"/>
</dbReference>
<gene>
    <name evidence="3" type="ORF">ACIGXA_15110</name>
</gene>
<keyword evidence="4" id="KW-1185">Reference proteome</keyword>
<dbReference type="InterPro" id="IPR011991">
    <property type="entry name" value="ArsR-like_HTH"/>
</dbReference>